<evidence type="ECO:0000256" key="10">
    <source>
        <dbReference type="HAMAP-Rule" id="MF_00278"/>
    </source>
</evidence>
<evidence type="ECO:0000256" key="7">
    <source>
        <dbReference type="ARBA" id="ARBA00023239"/>
    </source>
</evidence>
<dbReference type="InterPro" id="IPR029062">
    <property type="entry name" value="Class_I_gatase-like"/>
</dbReference>
<comment type="subcellular location">
    <subcellularLocation>
        <location evidence="10">Cytoplasm</location>
    </subcellularLocation>
</comment>
<evidence type="ECO:0000256" key="5">
    <source>
        <dbReference type="ARBA" id="ARBA00022962"/>
    </source>
</evidence>
<dbReference type="GO" id="GO:0000105">
    <property type="term" value="P:L-histidine biosynthetic process"/>
    <property type="evidence" value="ECO:0007669"/>
    <property type="project" value="UniProtKB-UniRule"/>
</dbReference>
<dbReference type="GO" id="GO:0016829">
    <property type="term" value="F:lyase activity"/>
    <property type="evidence" value="ECO:0007669"/>
    <property type="project" value="UniProtKB-KW"/>
</dbReference>
<dbReference type="EC" id="4.3.2.10" evidence="10"/>
<evidence type="ECO:0000256" key="8">
    <source>
        <dbReference type="ARBA" id="ARBA00047838"/>
    </source>
</evidence>
<name>A0A285UJ92_9STAP</name>
<dbReference type="CDD" id="cd01748">
    <property type="entry name" value="GATase1_IGP_Synthase"/>
    <property type="match status" value="1"/>
</dbReference>
<dbReference type="Gene3D" id="3.40.50.880">
    <property type="match status" value="1"/>
</dbReference>
<evidence type="ECO:0000256" key="4">
    <source>
        <dbReference type="ARBA" id="ARBA00022801"/>
    </source>
</evidence>
<dbReference type="InterPro" id="IPR017926">
    <property type="entry name" value="GATASE"/>
</dbReference>
<dbReference type="Pfam" id="PF00117">
    <property type="entry name" value="GATase"/>
    <property type="match status" value="1"/>
</dbReference>
<gene>
    <name evidence="10" type="primary">hisH</name>
    <name evidence="13" type="ORF">SAMN05878391_1430</name>
</gene>
<dbReference type="NCBIfam" id="TIGR01855">
    <property type="entry name" value="IMP_synth_hisH"/>
    <property type="match status" value="1"/>
</dbReference>
<dbReference type="SUPFAM" id="SSF52317">
    <property type="entry name" value="Class I glutamine amidotransferase-like"/>
    <property type="match status" value="1"/>
</dbReference>
<dbReference type="PANTHER" id="PTHR42701">
    <property type="entry name" value="IMIDAZOLE GLYCEROL PHOSPHATE SYNTHASE SUBUNIT HISH"/>
    <property type="match status" value="1"/>
</dbReference>
<organism evidence="13 14">
    <name type="scientific">Salinicoccus kekensis</name>
    <dbReference type="NCBI Taxonomy" id="714307"/>
    <lineage>
        <taxon>Bacteria</taxon>
        <taxon>Bacillati</taxon>
        <taxon>Bacillota</taxon>
        <taxon>Bacilli</taxon>
        <taxon>Bacillales</taxon>
        <taxon>Staphylococcaceae</taxon>
        <taxon>Salinicoccus</taxon>
    </lineage>
</organism>
<proteinExistence type="inferred from homology"/>
<accession>A0A285UJ92</accession>
<evidence type="ECO:0000256" key="9">
    <source>
        <dbReference type="ARBA" id="ARBA00049534"/>
    </source>
</evidence>
<evidence type="ECO:0000256" key="2">
    <source>
        <dbReference type="ARBA" id="ARBA00011152"/>
    </source>
</evidence>
<dbReference type="GO" id="GO:0000107">
    <property type="term" value="F:imidazoleglycerol-phosphate synthase activity"/>
    <property type="evidence" value="ECO:0007669"/>
    <property type="project" value="UniProtKB-UniRule"/>
</dbReference>
<dbReference type="PANTHER" id="PTHR42701:SF1">
    <property type="entry name" value="IMIDAZOLE GLYCEROL PHOSPHATE SYNTHASE SUBUNIT HISH"/>
    <property type="match status" value="1"/>
</dbReference>
<dbReference type="RefSeq" id="WP_097040571.1">
    <property type="nucleotide sequence ID" value="NZ_OBQF01000003.1"/>
</dbReference>
<feature type="active site" evidence="10 11">
    <location>
        <position position="173"/>
    </location>
</feature>
<keyword evidence="7 10" id="KW-0456">Lyase</keyword>
<dbReference type="AlphaFoldDB" id="A0A285UJ92"/>
<feature type="active site" evidence="10 11">
    <location>
        <position position="171"/>
    </location>
</feature>
<dbReference type="GO" id="GO:0004359">
    <property type="term" value="F:glutaminase activity"/>
    <property type="evidence" value="ECO:0007669"/>
    <property type="project" value="UniProtKB-EC"/>
</dbReference>
<keyword evidence="3 10" id="KW-0028">Amino-acid biosynthesis</keyword>
<feature type="domain" description="Glutamine amidotransferase" evidence="12">
    <location>
        <begin position="4"/>
        <end position="178"/>
    </location>
</feature>
<feature type="active site" description="Nucleophile" evidence="10 11">
    <location>
        <position position="78"/>
    </location>
</feature>
<dbReference type="OrthoDB" id="9807137at2"/>
<dbReference type="GO" id="GO:0005737">
    <property type="term" value="C:cytoplasm"/>
    <property type="evidence" value="ECO:0007669"/>
    <property type="project" value="UniProtKB-SubCell"/>
</dbReference>
<keyword evidence="5 10" id="KW-0315">Glutamine amidotransferase</keyword>
<evidence type="ECO:0000259" key="12">
    <source>
        <dbReference type="Pfam" id="PF00117"/>
    </source>
</evidence>
<comment type="pathway">
    <text evidence="1 10">Amino-acid biosynthesis; L-histidine biosynthesis; L-histidine from 5-phospho-alpha-D-ribose 1-diphosphate: step 5/9.</text>
</comment>
<keyword evidence="4 10" id="KW-0378">Hydrolase</keyword>
<dbReference type="PROSITE" id="PS51273">
    <property type="entry name" value="GATASE_TYPE_1"/>
    <property type="match status" value="1"/>
</dbReference>
<keyword evidence="10" id="KW-0963">Cytoplasm</keyword>
<comment type="catalytic activity">
    <reaction evidence="8 10">
        <text>5-[(5-phospho-1-deoxy-D-ribulos-1-ylimino)methylamino]-1-(5-phospho-beta-D-ribosyl)imidazole-4-carboxamide + L-glutamine = D-erythro-1-(imidazol-4-yl)glycerol 3-phosphate + 5-amino-1-(5-phospho-beta-D-ribosyl)imidazole-4-carboxamide + L-glutamate + H(+)</text>
        <dbReference type="Rhea" id="RHEA:24793"/>
        <dbReference type="ChEBI" id="CHEBI:15378"/>
        <dbReference type="ChEBI" id="CHEBI:29985"/>
        <dbReference type="ChEBI" id="CHEBI:58278"/>
        <dbReference type="ChEBI" id="CHEBI:58359"/>
        <dbReference type="ChEBI" id="CHEBI:58475"/>
        <dbReference type="ChEBI" id="CHEBI:58525"/>
        <dbReference type="EC" id="4.3.2.10"/>
    </reaction>
</comment>
<dbReference type="Proteomes" id="UP000219412">
    <property type="component" value="Unassembled WGS sequence"/>
</dbReference>
<evidence type="ECO:0000313" key="13">
    <source>
        <dbReference type="EMBL" id="SOC41833.1"/>
    </source>
</evidence>
<keyword evidence="14" id="KW-1185">Reference proteome</keyword>
<evidence type="ECO:0000256" key="6">
    <source>
        <dbReference type="ARBA" id="ARBA00023102"/>
    </source>
</evidence>
<dbReference type="HAMAP" id="MF_00278">
    <property type="entry name" value="HisH"/>
    <property type="match status" value="1"/>
</dbReference>
<dbReference type="UniPathway" id="UPA00031">
    <property type="reaction ID" value="UER00010"/>
</dbReference>
<evidence type="ECO:0000256" key="11">
    <source>
        <dbReference type="PIRSR" id="PIRSR000495-1"/>
    </source>
</evidence>
<evidence type="ECO:0000256" key="1">
    <source>
        <dbReference type="ARBA" id="ARBA00005091"/>
    </source>
</evidence>
<dbReference type="PIRSF" id="PIRSF000495">
    <property type="entry name" value="Amidotransf_hisH"/>
    <property type="match status" value="1"/>
</dbReference>
<keyword evidence="6 10" id="KW-0368">Histidine biosynthesis</keyword>
<evidence type="ECO:0000313" key="14">
    <source>
        <dbReference type="Proteomes" id="UP000219412"/>
    </source>
</evidence>
<comment type="catalytic activity">
    <reaction evidence="9 10">
        <text>L-glutamine + H2O = L-glutamate + NH4(+)</text>
        <dbReference type="Rhea" id="RHEA:15889"/>
        <dbReference type="ChEBI" id="CHEBI:15377"/>
        <dbReference type="ChEBI" id="CHEBI:28938"/>
        <dbReference type="ChEBI" id="CHEBI:29985"/>
        <dbReference type="ChEBI" id="CHEBI:58359"/>
        <dbReference type="EC" id="3.5.1.2"/>
    </reaction>
</comment>
<reference evidence="14" key="1">
    <citation type="submission" date="2017-08" db="EMBL/GenBank/DDBJ databases">
        <authorList>
            <person name="Varghese N."/>
            <person name="Submissions S."/>
        </authorList>
    </citation>
    <scope>NUCLEOTIDE SEQUENCE [LARGE SCALE GENOMIC DNA]</scope>
    <source>
        <strain evidence="14">DSM 23173</strain>
    </source>
</reference>
<sequence>MIGIVDYSLGNIQNIKNALEKFDEDYILSSRKEDLMSCDTIILPGVGHFGEAMKTIERLGIKEDLITLAREKPMIGICLGMQLLFEHSTEGDAGGLGLLRGTVERIDAGHPVPHLGWNTLDSKSAPLDQKDVYFIHSFMVTGSPDIIATAEYGIDIPAVAQHGSIIGIQFHPEKSGEAGLDILRTAIKGGFL</sequence>
<dbReference type="EC" id="3.5.1.2" evidence="10"/>
<comment type="subunit">
    <text evidence="2 10">Heterodimer of HisH and HisF.</text>
</comment>
<dbReference type="InterPro" id="IPR010139">
    <property type="entry name" value="Imidazole-glycPsynth_HisH"/>
</dbReference>
<protein>
    <recommendedName>
        <fullName evidence="10">Imidazole glycerol phosphate synthase subunit HisH</fullName>
        <ecNumber evidence="10">4.3.2.10</ecNumber>
    </recommendedName>
    <alternativeName>
        <fullName evidence="10">IGP synthase glutaminase subunit</fullName>
        <ecNumber evidence="10">3.5.1.2</ecNumber>
    </alternativeName>
    <alternativeName>
        <fullName evidence="10">IGP synthase subunit HisH</fullName>
    </alternativeName>
    <alternativeName>
        <fullName evidence="10">ImGP synthase subunit HisH</fullName>
        <shortName evidence="10">IGPS subunit HisH</shortName>
    </alternativeName>
</protein>
<evidence type="ECO:0000256" key="3">
    <source>
        <dbReference type="ARBA" id="ARBA00022605"/>
    </source>
</evidence>
<dbReference type="EMBL" id="OBQF01000003">
    <property type="protein sequence ID" value="SOC41833.1"/>
    <property type="molecule type" value="Genomic_DNA"/>
</dbReference>
<comment type="function">
    <text evidence="10">IGPS catalyzes the conversion of PRFAR and glutamine to IGP, AICAR and glutamate. The HisH subunit catalyzes the hydrolysis of glutamine to glutamate and ammonia as part of the synthesis of IGP and AICAR. The resulting ammonia molecule is channeled to the active site of HisF.</text>
</comment>